<dbReference type="SUPFAM" id="SSF46946">
    <property type="entry name" value="S13-like H2TH domain"/>
    <property type="match status" value="1"/>
</dbReference>
<dbReference type="Proteomes" id="UP001499884">
    <property type="component" value="Unassembled WGS sequence"/>
</dbReference>
<dbReference type="RefSeq" id="WP_345641532.1">
    <property type="nucleotide sequence ID" value="NZ_BAABEP010000003.1"/>
</dbReference>
<keyword evidence="3" id="KW-0479">Metal-binding</keyword>
<accession>A0ABP7E3X7</accession>
<evidence type="ECO:0000256" key="12">
    <source>
        <dbReference type="ARBA" id="ARBA00023295"/>
    </source>
</evidence>
<dbReference type="Pfam" id="PF06831">
    <property type="entry name" value="H2TH"/>
    <property type="match status" value="1"/>
</dbReference>
<dbReference type="InterPro" id="IPR015886">
    <property type="entry name" value="H2TH_FPG"/>
</dbReference>
<evidence type="ECO:0000256" key="5">
    <source>
        <dbReference type="ARBA" id="ARBA00022771"/>
    </source>
</evidence>
<evidence type="ECO:0000256" key="2">
    <source>
        <dbReference type="ARBA" id="ARBA00009409"/>
    </source>
</evidence>
<comment type="catalytic activity">
    <reaction evidence="1">
        <text>Hydrolysis of DNA containing ring-opened 7-methylguanine residues, releasing 2,6-diamino-4-hydroxy-5-(N-methyl)formamidopyrimidine.</text>
        <dbReference type="EC" id="3.2.2.23"/>
    </reaction>
</comment>
<dbReference type="Gene3D" id="1.10.8.50">
    <property type="match status" value="1"/>
</dbReference>
<reference evidence="17" key="1">
    <citation type="journal article" date="2019" name="Int. J. Syst. Evol. Microbiol.">
        <title>The Global Catalogue of Microorganisms (GCM) 10K type strain sequencing project: providing services to taxonomists for standard genome sequencing and annotation.</title>
        <authorList>
            <consortium name="The Broad Institute Genomics Platform"/>
            <consortium name="The Broad Institute Genome Sequencing Center for Infectious Disease"/>
            <person name="Wu L."/>
            <person name="Ma J."/>
        </authorList>
    </citation>
    <scope>NUCLEOTIDE SEQUENCE [LARGE SCALE GENOMIC DNA]</scope>
    <source>
        <strain evidence="17">JCM 30846</strain>
    </source>
</reference>
<keyword evidence="4" id="KW-0227">DNA damage</keyword>
<evidence type="ECO:0000256" key="9">
    <source>
        <dbReference type="ARBA" id="ARBA00023204"/>
    </source>
</evidence>
<keyword evidence="11" id="KW-0511">Multifunctional enzyme</keyword>
<evidence type="ECO:0000256" key="6">
    <source>
        <dbReference type="ARBA" id="ARBA00022801"/>
    </source>
</evidence>
<evidence type="ECO:0000256" key="8">
    <source>
        <dbReference type="ARBA" id="ARBA00023125"/>
    </source>
</evidence>
<evidence type="ECO:0000259" key="15">
    <source>
        <dbReference type="PROSITE" id="PS51068"/>
    </source>
</evidence>
<feature type="domain" description="FPG-type" evidence="14">
    <location>
        <begin position="240"/>
        <end position="277"/>
    </location>
</feature>
<dbReference type="PANTHER" id="PTHR22993:SF9">
    <property type="entry name" value="FORMAMIDOPYRIMIDINE-DNA GLYCOSYLASE"/>
    <property type="match status" value="1"/>
</dbReference>
<evidence type="ECO:0000256" key="3">
    <source>
        <dbReference type="ARBA" id="ARBA00022723"/>
    </source>
</evidence>
<evidence type="ECO:0000256" key="11">
    <source>
        <dbReference type="ARBA" id="ARBA00023268"/>
    </source>
</evidence>
<keyword evidence="9" id="KW-0234">DNA repair</keyword>
<keyword evidence="10" id="KW-0456">Lyase</keyword>
<gene>
    <name evidence="16" type="ORF">GCM10023082_09540</name>
</gene>
<organism evidence="16 17">
    <name type="scientific">Streptomyces tremellae</name>
    <dbReference type="NCBI Taxonomy" id="1124239"/>
    <lineage>
        <taxon>Bacteria</taxon>
        <taxon>Bacillati</taxon>
        <taxon>Actinomycetota</taxon>
        <taxon>Actinomycetes</taxon>
        <taxon>Kitasatosporales</taxon>
        <taxon>Streptomycetaceae</taxon>
        <taxon>Streptomyces</taxon>
    </lineage>
</organism>
<dbReference type="InterPro" id="IPR012319">
    <property type="entry name" value="FPG_cat"/>
</dbReference>
<dbReference type="InterPro" id="IPR035937">
    <property type="entry name" value="FPG_N"/>
</dbReference>
<keyword evidence="7" id="KW-0862">Zinc</keyword>
<keyword evidence="17" id="KW-1185">Reference proteome</keyword>
<dbReference type="Gene3D" id="3.20.190.10">
    <property type="entry name" value="MutM-like, N-terminal"/>
    <property type="match status" value="1"/>
</dbReference>
<dbReference type="InterPro" id="IPR010979">
    <property type="entry name" value="Ribosomal_uS13-like_H2TH"/>
</dbReference>
<evidence type="ECO:0000256" key="1">
    <source>
        <dbReference type="ARBA" id="ARBA00001668"/>
    </source>
</evidence>
<keyword evidence="8" id="KW-0238">DNA-binding</keyword>
<evidence type="ECO:0000256" key="7">
    <source>
        <dbReference type="ARBA" id="ARBA00022833"/>
    </source>
</evidence>
<dbReference type="CDD" id="cd08773">
    <property type="entry name" value="FpgNei_N"/>
    <property type="match status" value="1"/>
</dbReference>
<comment type="caution">
    <text evidence="16">The sequence shown here is derived from an EMBL/GenBank/DDBJ whole genome shotgun (WGS) entry which is preliminary data.</text>
</comment>
<evidence type="ECO:0000259" key="14">
    <source>
        <dbReference type="PROSITE" id="PS51066"/>
    </source>
</evidence>
<name>A0ABP7E3X7_9ACTN</name>
<feature type="domain" description="Formamidopyrimidine-DNA glycosylase catalytic" evidence="15">
    <location>
        <begin position="2"/>
        <end position="133"/>
    </location>
</feature>
<keyword evidence="12" id="KW-0326">Glycosidase</keyword>
<dbReference type="SMART" id="SM01232">
    <property type="entry name" value="H2TH"/>
    <property type="match status" value="1"/>
</dbReference>
<dbReference type="SUPFAM" id="SSF81624">
    <property type="entry name" value="N-terminal domain of MutM-like DNA repair proteins"/>
    <property type="match status" value="1"/>
</dbReference>
<keyword evidence="6" id="KW-0378">Hydrolase</keyword>
<keyword evidence="5 13" id="KW-0863">Zinc-finger</keyword>
<evidence type="ECO:0000256" key="13">
    <source>
        <dbReference type="PROSITE-ProRule" id="PRU00391"/>
    </source>
</evidence>
<dbReference type="EMBL" id="BAABEP010000003">
    <property type="protein sequence ID" value="GAA3713876.1"/>
    <property type="molecule type" value="Genomic_DNA"/>
</dbReference>
<dbReference type="InterPro" id="IPR000214">
    <property type="entry name" value="Znf_DNA_glyclase/AP_lyase"/>
</dbReference>
<dbReference type="PROSITE" id="PS51068">
    <property type="entry name" value="FPG_CAT"/>
    <property type="match status" value="1"/>
</dbReference>
<protein>
    <submittedName>
        <fullName evidence="16">Formamidopyrimidine-DNA glycosylase</fullName>
    </submittedName>
</protein>
<proteinExistence type="inferred from homology"/>
<dbReference type="SMART" id="SM00898">
    <property type="entry name" value="Fapy_DNA_glyco"/>
    <property type="match status" value="1"/>
</dbReference>
<comment type="similarity">
    <text evidence="2">Belongs to the FPG family.</text>
</comment>
<dbReference type="Pfam" id="PF01149">
    <property type="entry name" value="Fapy_DNA_glyco"/>
    <property type="match status" value="1"/>
</dbReference>
<evidence type="ECO:0000256" key="10">
    <source>
        <dbReference type="ARBA" id="ARBA00023239"/>
    </source>
</evidence>
<evidence type="ECO:0000256" key="4">
    <source>
        <dbReference type="ARBA" id="ARBA00022763"/>
    </source>
</evidence>
<evidence type="ECO:0000313" key="16">
    <source>
        <dbReference type="EMBL" id="GAA3713876.1"/>
    </source>
</evidence>
<evidence type="ECO:0000313" key="17">
    <source>
        <dbReference type="Proteomes" id="UP001499884"/>
    </source>
</evidence>
<sequence>MPELPDVEGFRQVLLSCGRGCRVTGVRVRDAGVLRGVSAPRLRSVLEGRRLGTPWRHGKWLFVPVEDGGPARGVAPRREGAAGAEGPVLAFHFGMTGSLRCCARDEAPAPHDRIVFTLDGPRSLRYRDQRKLQGVRLTDAAGVDRICEGLGPDALSVHKPEFRDALAGRRGTVKSELMDQSVIAGLGNLLRDEILWRARVAPRTAARDMDERTLRGVHTAMGRVLKTSVHDRRVPPRRGWLTGRRDDGDPHCPRCGSRLRSGRVSGRRTVWCPVCQP</sequence>
<dbReference type="PANTHER" id="PTHR22993">
    <property type="entry name" value="FORMAMIDOPYRIMIDINE-DNA GLYCOSYLASE"/>
    <property type="match status" value="1"/>
</dbReference>
<dbReference type="SUPFAM" id="SSF57716">
    <property type="entry name" value="Glucocorticoid receptor-like (DNA-binding domain)"/>
    <property type="match status" value="1"/>
</dbReference>
<dbReference type="PROSITE" id="PS51066">
    <property type="entry name" value="ZF_FPG_2"/>
    <property type="match status" value="1"/>
</dbReference>